<dbReference type="Pfam" id="PF00550">
    <property type="entry name" value="PP-binding"/>
    <property type="match status" value="1"/>
</dbReference>
<dbReference type="PROSITE" id="PS50075">
    <property type="entry name" value="CARRIER"/>
    <property type="match status" value="1"/>
</dbReference>
<comment type="similarity">
    <text evidence="1">Belongs to the ATP-dependent AMP-binding enzyme family.</text>
</comment>
<keyword evidence="4" id="KW-0436">Ligase</keyword>
<dbReference type="InterPro" id="IPR023213">
    <property type="entry name" value="CAT-like_dom_sf"/>
</dbReference>
<keyword evidence="10" id="KW-1185">Reference proteome</keyword>
<dbReference type="PROSITE" id="PS00455">
    <property type="entry name" value="AMP_BINDING"/>
    <property type="match status" value="1"/>
</dbReference>
<dbReference type="Gene3D" id="3.30.300.30">
    <property type="match status" value="1"/>
</dbReference>
<dbReference type="InterPro" id="IPR042099">
    <property type="entry name" value="ANL_N_sf"/>
</dbReference>
<dbReference type="InterPro" id="IPR009081">
    <property type="entry name" value="PP-bd_ACP"/>
</dbReference>
<dbReference type="CDD" id="cd05926">
    <property type="entry name" value="FACL_fum10p_like"/>
    <property type="match status" value="1"/>
</dbReference>
<evidence type="ECO:0000313" key="9">
    <source>
        <dbReference type="EMBL" id="USW56374.1"/>
    </source>
</evidence>
<gene>
    <name evidence="9" type="ORF">Slin15195_G096930</name>
</gene>
<dbReference type="Gene3D" id="3.40.50.12780">
    <property type="entry name" value="N-terminal domain of ligase-like"/>
    <property type="match status" value="1"/>
</dbReference>
<dbReference type="InterPro" id="IPR020845">
    <property type="entry name" value="AMP-binding_CS"/>
</dbReference>
<dbReference type="SUPFAM" id="SSF56801">
    <property type="entry name" value="Acetyl-CoA synthetase-like"/>
    <property type="match status" value="1"/>
</dbReference>
<dbReference type="PANTHER" id="PTHR43201">
    <property type="entry name" value="ACYL-COA SYNTHETASE"/>
    <property type="match status" value="1"/>
</dbReference>
<dbReference type="SUPFAM" id="SSF47336">
    <property type="entry name" value="ACP-like"/>
    <property type="match status" value="1"/>
</dbReference>
<dbReference type="PANTHER" id="PTHR43201:SF5">
    <property type="entry name" value="MEDIUM-CHAIN ACYL-COA LIGASE ACSF2, MITOCHONDRIAL"/>
    <property type="match status" value="1"/>
</dbReference>
<dbReference type="AlphaFoldDB" id="A0A9Q9AVT7"/>
<keyword evidence="5" id="KW-0547">Nucleotide-binding</keyword>
<dbReference type="Proteomes" id="UP001056384">
    <property type="component" value="Chromosome 8"/>
</dbReference>
<dbReference type="Pfam" id="PF00501">
    <property type="entry name" value="AMP-binding"/>
    <property type="match status" value="1"/>
</dbReference>
<dbReference type="InterPro" id="IPR045310">
    <property type="entry name" value="Pcs60-like"/>
</dbReference>
<dbReference type="GO" id="GO:0006631">
    <property type="term" value="P:fatty acid metabolic process"/>
    <property type="evidence" value="ECO:0007669"/>
    <property type="project" value="TreeGrafter"/>
</dbReference>
<keyword evidence="3" id="KW-0597">Phosphoprotein</keyword>
<dbReference type="InterPro" id="IPR001242">
    <property type="entry name" value="Condensation_dom"/>
</dbReference>
<reference evidence="9" key="1">
    <citation type="submission" date="2022-06" db="EMBL/GenBank/DDBJ databases">
        <title>Complete genome sequences of two strains of the flax pathogen Septoria linicola.</title>
        <authorList>
            <person name="Lapalu N."/>
            <person name="Simon A."/>
            <person name="Demenou B."/>
            <person name="Paumier D."/>
            <person name="Guillot M.-P."/>
            <person name="Gout L."/>
            <person name="Valade R."/>
        </authorList>
    </citation>
    <scope>NUCLEOTIDE SEQUENCE</scope>
    <source>
        <strain evidence="9">SE15195</strain>
    </source>
</reference>
<dbReference type="Gene3D" id="1.10.1200.10">
    <property type="entry name" value="ACP-like"/>
    <property type="match status" value="1"/>
</dbReference>
<dbReference type="GO" id="GO:0005524">
    <property type="term" value="F:ATP binding"/>
    <property type="evidence" value="ECO:0007669"/>
    <property type="project" value="UniProtKB-KW"/>
</dbReference>
<dbReference type="EMBL" id="CP099425">
    <property type="protein sequence ID" value="USW56374.1"/>
    <property type="molecule type" value="Genomic_DNA"/>
</dbReference>
<sequence length="1045" mass="116636">MSDMEDRLKNIWAEVLGRNAEDLSGDSNWFDNGGDSVLAIRLVNLAGQKGLRLSNQAIFDEPSLSAMANAVKERPKESSDESSLSQAAPALRLMQQWDTISTCLQQARLDNHELEDIAPCVGFQPELMRATNDQGIFTLQLVFAIGNKESLLRAREVIDKIVRDNSIFRTRLVQHEQDLYQVVSKNPPAWTEFEGSLDAYKAQDQARRMHYGDPLIRIAVVHDPQSTYIVWTKAHAVYDRWSRYELMYDIEAGFLDPSQFLQTGPRPPYRKFVDFALSQNVDDSMKFWENRLDGLEKFDLLFPESKERDYMSSKTDHERKRYVSFKPPQGRIGLDAINTVACALLLANESKLENIDKIIGPVWTLCPVRRRLEGDMTLQGLLADVSQEINGAIPHEPHGLAAAQQHFGHRRFYQFVTMMQPPKTPNFDANIITKNADGTELSLQLSETTQTRNFFGLYLMQMPVGDGKIEVWARYDDTFLSAERVDEIMEKYTNILEAFSNKDWDKVTVSELCPHIQSDGESDEHNIDESSTPTTLNGIFRNDSQSPALIVPGDESLVFSYRDLNRIVGEVQESLSKLGIKRGSAVSIALPNCMELIVVFLAATWQGAIAAPLNPSYKQDKFEFYIDDLGSAVLVLPHGSYADEGPAVQAARKYEAAIAECYWDSASKKAVFEVKEQGKMAGQDSKQSEMLSAKEDDVALVLHTSGTTGRPKAVPLTHSNLLASIRNICHTYSLGPGDRTMLIMPLFHVHGLLASFLSPLYSGGSAVVPQRLTPEFWDIFADHKATWYTATPSMHRVILSFPEADKNVIKRIRFIRSCSSQLSESLFKQMGDKFKGVPIVESYAMTEAGHLMTSNPLADGEQVSGSVGMAASGVELRILDQEKAEEMEQGKEGEVCIRGDNVTKGYLNNPGANSSSFTDNGFFRTGDQGKLDSKGYLFLTGRLKELINKGGEKICPVELDNVINKHEHVAEAVSFAIDDESYGQDVGCAVKVAEGSELEAEDLKKWISERIAAFKVPKKIWLTDEIPKTATGKVQRKLVAEAMNK</sequence>
<keyword evidence="2" id="KW-0596">Phosphopantetheine</keyword>
<feature type="region of interest" description="Disordered" evidence="7">
    <location>
        <begin position="517"/>
        <end position="536"/>
    </location>
</feature>
<evidence type="ECO:0000256" key="5">
    <source>
        <dbReference type="ARBA" id="ARBA00022741"/>
    </source>
</evidence>
<name>A0A9Q9AVT7_9PEZI</name>
<protein>
    <submittedName>
        <fullName evidence="9">AMP-dependent synthetase/ligase, Condensation domain, phosphopantetheine binding ACP</fullName>
    </submittedName>
</protein>
<keyword evidence="6" id="KW-0067">ATP-binding</keyword>
<dbReference type="Gene3D" id="3.30.559.10">
    <property type="entry name" value="Chloramphenicol acetyltransferase-like domain"/>
    <property type="match status" value="1"/>
</dbReference>
<evidence type="ECO:0000256" key="6">
    <source>
        <dbReference type="ARBA" id="ARBA00022840"/>
    </source>
</evidence>
<dbReference type="Gene3D" id="3.30.559.30">
    <property type="entry name" value="Nonribosomal peptide synthetase, condensation domain"/>
    <property type="match status" value="2"/>
</dbReference>
<evidence type="ECO:0000256" key="7">
    <source>
        <dbReference type="SAM" id="MobiDB-lite"/>
    </source>
</evidence>
<dbReference type="InterPro" id="IPR000873">
    <property type="entry name" value="AMP-dep_synth/lig_dom"/>
</dbReference>
<evidence type="ECO:0000256" key="2">
    <source>
        <dbReference type="ARBA" id="ARBA00022450"/>
    </source>
</evidence>
<dbReference type="Pfam" id="PF00668">
    <property type="entry name" value="Condensation"/>
    <property type="match status" value="1"/>
</dbReference>
<evidence type="ECO:0000259" key="8">
    <source>
        <dbReference type="PROSITE" id="PS50075"/>
    </source>
</evidence>
<dbReference type="InterPro" id="IPR025110">
    <property type="entry name" value="AMP-bd_C"/>
</dbReference>
<dbReference type="OrthoDB" id="3633556at2759"/>
<dbReference type="SMART" id="SM00823">
    <property type="entry name" value="PKS_PP"/>
    <property type="match status" value="1"/>
</dbReference>
<dbReference type="Pfam" id="PF13193">
    <property type="entry name" value="AMP-binding_C"/>
    <property type="match status" value="1"/>
</dbReference>
<dbReference type="GO" id="GO:0031956">
    <property type="term" value="F:medium-chain fatty acid-CoA ligase activity"/>
    <property type="evidence" value="ECO:0007669"/>
    <property type="project" value="TreeGrafter"/>
</dbReference>
<proteinExistence type="inferred from homology"/>
<dbReference type="InterPro" id="IPR036736">
    <property type="entry name" value="ACP-like_sf"/>
</dbReference>
<dbReference type="InterPro" id="IPR045851">
    <property type="entry name" value="AMP-bd_C_sf"/>
</dbReference>
<evidence type="ECO:0000256" key="4">
    <source>
        <dbReference type="ARBA" id="ARBA00022598"/>
    </source>
</evidence>
<evidence type="ECO:0000256" key="3">
    <source>
        <dbReference type="ARBA" id="ARBA00022553"/>
    </source>
</evidence>
<organism evidence="9 10">
    <name type="scientific">Septoria linicola</name>
    <dbReference type="NCBI Taxonomy" id="215465"/>
    <lineage>
        <taxon>Eukaryota</taxon>
        <taxon>Fungi</taxon>
        <taxon>Dikarya</taxon>
        <taxon>Ascomycota</taxon>
        <taxon>Pezizomycotina</taxon>
        <taxon>Dothideomycetes</taxon>
        <taxon>Dothideomycetidae</taxon>
        <taxon>Mycosphaerellales</taxon>
        <taxon>Mycosphaerellaceae</taxon>
        <taxon>Septoria</taxon>
    </lineage>
</organism>
<evidence type="ECO:0000313" key="10">
    <source>
        <dbReference type="Proteomes" id="UP001056384"/>
    </source>
</evidence>
<dbReference type="SUPFAM" id="SSF52777">
    <property type="entry name" value="CoA-dependent acyltransferases"/>
    <property type="match status" value="2"/>
</dbReference>
<evidence type="ECO:0000256" key="1">
    <source>
        <dbReference type="ARBA" id="ARBA00006432"/>
    </source>
</evidence>
<accession>A0A9Q9AVT7</accession>
<dbReference type="GO" id="GO:0031177">
    <property type="term" value="F:phosphopantetheine binding"/>
    <property type="evidence" value="ECO:0007669"/>
    <property type="project" value="InterPro"/>
</dbReference>
<dbReference type="InterPro" id="IPR020806">
    <property type="entry name" value="PKS_PP-bd"/>
</dbReference>
<feature type="domain" description="Carrier" evidence="8">
    <location>
        <begin position="1"/>
        <end position="75"/>
    </location>
</feature>